<evidence type="ECO:0000313" key="1">
    <source>
        <dbReference type="EMBL" id="MDT8759218.1"/>
    </source>
</evidence>
<protein>
    <submittedName>
        <fullName evidence="1">Uncharacterized protein</fullName>
    </submittedName>
</protein>
<reference evidence="1" key="1">
    <citation type="submission" date="2022-04" db="EMBL/GenBank/DDBJ databases">
        <title>Tomato heritable bacteria conferring resistance against bacterial wilt.</title>
        <authorList>
            <person name="Yin J."/>
        </authorList>
    </citation>
    <scope>NUCLEOTIDE SEQUENCE</scope>
    <source>
        <strain evidence="1">Cra20</strain>
    </source>
</reference>
<comment type="caution">
    <text evidence="1">The sequence shown here is derived from an EMBL/GenBank/DDBJ whole genome shotgun (WGS) entry which is preliminary data.</text>
</comment>
<gene>
    <name evidence="1" type="ORF">MZO42_10965</name>
</gene>
<dbReference type="EMBL" id="JALMLT010000002">
    <property type="protein sequence ID" value="MDT8759218.1"/>
    <property type="molecule type" value="Genomic_DNA"/>
</dbReference>
<proteinExistence type="predicted"/>
<organism evidence="1">
    <name type="scientific">Sphingomonas psychrotolerans</name>
    <dbReference type="NCBI Taxonomy" id="1327635"/>
    <lineage>
        <taxon>Bacteria</taxon>
        <taxon>Pseudomonadati</taxon>
        <taxon>Pseudomonadota</taxon>
        <taxon>Alphaproteobacteria</taxon>
        <taxon>Sphingomonadales</taxon>
        <taxon>Sphingomonadaceae</taxon>
        <taxon>Sphingomonas</taxon>
    </lineage>
</organism>
<sequence length="201" mass="22909">MRDAWSQPEHRPSLSDVLIAQYETGWDGVGIEALIVIHALAAARDRRIGDGHEGVLVEGCRRTIELFRHIIEARHRTGLNKAELETLAMELAEWARDRRSVREFAERWLFTARASIFGSDEYTHGIHALSIHHCAIVAHSEDVIEEAKDEDAYEPIIRTLNRAVAFIEAVKYQDGSEDLIDLHLAVMACKRLGSELLDWRY</sequence>
<name>A0ABU3N4B2_9SPHN</name>
<accession>A0ABU3N4B2</accession>